<proteinExistence type="predicted"/>
<evidence type="ECO:0000256" key="4">
    <source>
        <dbReference type="ARBA" id="ARBA00023163"/>
    </source>
</evidence>
<gene>
    <name evidence="8" type="primary">LOC112462496</name>
</gene>
<evidence type="ECO:0000256" key="1">
    <source>
        <dbReference type="ARBA" id="ARBA00011764"/>
    </source>
</evidence>
<evidence type="ECO:0000256" key="3">
    <source>
        <dbReference type="ARBA" id="ARBA00023015"/>
    </source>
</evidence>
<sequence length="115" mass="13466">MVEYFERNPHVASGKTTLHGNENLRDSWEELAQDLNMLSNKKKGKDVKSWKTTWRDMKSKVSEKVQKLRKERRMTGNNPINIKLSELDKRILGNIGKDYVEGLYNVPDSFPEERT</sequence>
<keyword evidence="7" id="KW-1185">Reference proteome</keyword>
<dbReference type="InterPro" id="IPR028002">
    <property type="entry name" value="Myb_DNA-bind_5"/>
</dbReference>
<comment type="function">
    <text evidence="5">Involved in transvection phenomena (= synapsis-dependent gene expression), where the synaptic pairing of chromosomes carrying genes with which zeste interacts influences the expression of these genes. Zeste binds to DNA and stimulates transcription from a nearby promoter.</text>
</comment>
<feature type="non-terminal residue" evidence="8">
    <location>
        <position position="115"/>
    </location>
</feature>
<comment type="subunit">
    <text evidence="1">Self-associates forming complexes of several hundred monomers.</text>
</comment>
<dbReference type="RefSeq" id="XP_024884066.1">
    <property type="nucleotide sequence ID" value="XM_025028298.1"/>
</dbReference>
<dbReference type="AlphaFoldDB" id="A0A6J1QSX3"/>
<accession>A0A6J1QSX3</accession>
<evidence type="ECO:0000256" key="5">
    <source>
        <dbReference type="ARBA" id="ARBA00025466"/>
    </source>
</evidence>
<evidence type="ECO:0000313" key="7">
    <source>
        <dbReference type="Proteomes" id="UP000504618"/>
    </source>
</evidence>
<reference evidence="8" key="1">
    <citation type="submission" date="2025-08" db="UniProtKB">
        <authorList>
            <consortium name="RefSeq"/>
        </authorList>
    </citation>
    <scope>IDENTIFICATION</scope>
    <source>
        <tissue evidence="8">Whole body</tissue>
    </source>
</reference>
<protein>
    <recommendedName>
        <fullName evidence="2">Regulatory protein zeste</fullName>
    </recommendedName>
</protein>
<evidence type="ECO:0000313" key="8">
    <source>
        <dbReference type="RefSeq" id="XP_024884066.1"/>
    </source>
</evidence>
<keyword evidence="4" id="KW-0804">Transcription</keyword>
<evidence type="ECO:0000256" key="2">
    <source>
        <dbReference type="ARBA" id="ARBA00016807"/>
    </source>
</evidence>
<dbReference type="Proteomes" id="UP000504618">
    <property type="component" value="Unplaced"/>
</dbReference>
<keyword evidence="3" id="KW-0805">Transcription regulation</keyword>
<organism evidence="7 8">
    <name type="scientific">Temnothorax curvispinosus</name>
    <dbReference type="NCBI Taxonomy" id="300111"/>
    <lineage>
        <taxon>Eukaryota</taxon>
        <taxon>Metazoa</taxon>
        <taxon>Ecdysozoa</taxon>
        <taxon>Arthropoda</taxon>
        <taxon>Hexapoda</taxon>
        <taxon>Insecta</taxon>
        <taxon>Pterygota</taxon>
        <taxon>Neoptera</taxon>
        <taxon>Endopterygota</taxon>
        <taxon>Hymenoptera</taxon>
        <taxon>Apocrita</taxon>
        <taxon>Aculeata</taxon>
        <taxon>Formicoidea</taxon>
        <taxon>Formicidae</taxon>
        <taxon>Myrmicinae</taxon>
        <taxon>Temnothorax</taxon>
    </lineage>
</organism>
<evidence type="ECO:0000259" key="6">
    <source>
        <dbReference type="Pfam" id="PF13873"/>
    </source>
</evidence>
<dbReference type="GeneID" id="112462496"/>
<dbReference type="OrthoDB" id="7553281at2759"/>
<feature type="domain" description="Myb/SANT-like DNA-binding" evidence="6">
    <location>
        <begin position="2"/>
        <end position="66"/>
    </location>
</feature>
<dbReference type="Pfam" id="PF13873">
    <property type="entry name" value="Myb_DNA-bind_5"/>
    <property type="match status" value="1"/>
</dbReference>
<name>A0A6J1QSX3_9HYME</name>